<feature type="non-terminal residue" evidence="2">
    <location>
        <position position="1"/>
    </location>
</feature>
<dbReference type="InterPro" id="IPR001242">
    <property type="entry name" value="Condensation_dom"/>
</dbReference>
<dbReference type="SUPFAM" id="SSF52777">
    <property type="entry name" value="CoA-dependent acyltransferases"/>
    <property type="match status" value="2"/>
</dbReference>
<gene>
    <name evidence="2" type="ORF">SAMN05216268_1931</name>
</gene>
<dbReference type="AlphaFoldDB" id="A0A9X8N9Y8"/>
<dbReference type="CDD" id="cd19540">
    <property type="entry name" value="LCL_NRPS-like"/>
    <property type="match status" value="1"/>
</dbReference>
<dbReference type="GO" id="GO:0003824">
    <property type="term" value="F:catalytic activity"/>
    <property type="evidence" value="ECO:0007669"/>
    <property type="project" value="InterPro"/>
</dbReference>
<protein>
    <submittedName>
        <fullName evidence="2">HxxPF-repeated domain-containing protein</fullName>
    </submittedName>
</protein>
<dbReference type="EMBL" id="FRBK01000093">
    <property type="protein sequence ID" value="SHN37032.1"/>
    <property type="molecule type" value="Genomic_DNA"/>
</dbReference>
<evidence type="ECO:0000313" key="3">
    <source>
        <dbReference type="Proteomes" id="UP000184388"/>
    </source>
</evidence>
<dbReference type="Pfam" id="PF00668">
    <property type="entry name" value="Condensation"/>
    <property type="match status" value="1"/>
</dbReference>
<evidence type="ECO:0000313" key="2">
    <source>
        <dbReference type="EMBL" id="SHN37032.1"/>
    </source>
</evidence>
<dbReference type="Gene3D" id="3.30.559.10">
    <property type="entry name" value="Chloramphenicol acetyltransferase-like domain"/>
    <property type="match status" value="1"/>
</dbReference>
<dbReference type="InterPro" id="IPR023213">
    <property type="entry name" value="CAT-like_dom_sf"/>
</dbReference>
<dbReference type="PANTHER" id="PTHR45398:SF1">
    <property type="entry name" value="ENZYME, PUTATIVE (JCVI)-RELATED"/>
    <property type="match status" value="1"/>
</dbReference>
<dbReference type="Gene3D" id="3.30.559.30">
    <property type="entry name" value="Nonribosomal peptide synthetase, condensation domain"/>
    <property type="match status" value="1"/>
</dbReference>
<comment type="caution">
    <text evidence="2">The sequence shown here is derived from an EMBL/GenBank/DDBJ whole genome shotgun (WGS) entry which is preliminary data.</text>
</comment>
<feature type="domain" description="Condensation" evidence="1">
    <location>
        <begin position="2"/>
        <end position="332"/>
    </location>
</feature>
<reference evidence="3" key="1">
    <citation type="submission" date="2016-11" db="EMBL/GenBank/DDBJ databases">
        <authorList>
            <person name="Jaros S."/>
            <person name="Januszkiewicz K."/>
            <person name="Wedrychowicz H."/>
        </authorList>
    </citation>
    <scope>NUCLEOTIDE SEQUENCE [LARGE SCALE GENOMIC DNA]</scope>
    <source>
        <strain evidence="3">CGMCC 4.3555</strain>
    </source>
</reference>
<name>A0A9X8N9Y8_9ACTN</name>
<evidence type="ECO:0000259" key="1">
    <source>
        <dbReference type="Pfam" id="PF00668"/>
    </source>
</evidence>
<proteinExistence type="predicted"/>
<dbReference type="GO" id="GO:0008610">
    <property type="term" value="P:lipid biosynthetic process"/>
    <property type="evidence" value="ECO:0007669"/>
    <property type="project" value="UniProtKB-ARBA"/>
</dbReference>
<sequence length="333" mass="36032">RAFDLSAEAPLRATLLTLSESEHVLLLLLHHIAADGWSVTPLSRDVMTAYQARLRGCAPEWVPLPVQYADYTLWQRDLLGDATDPDHVLSQQVAYWTDQLTALPDHLDLPFDRSRPAVASYQGGTAVFELSAELHQRLVRTARESGATLFMVLQAGMAALLHRLGAGEDIPLGAPIAGRTDAALDDLVGFFVNTLVLRADVSGDPTFTELLQRVRATVLDAYAHQDVPFEHLVDALAPARSLARQPLFQVMLSLQNVPVEAFELPGLELRGVPVETGVSRVDLSVSFMEQQAVDGTPAGIAGTIEYAADLFDEATVEALAARLVGVLEQVVAA</sequence>
<dbReference type="PANTHER" id="PTHR45398">
    <property type="match status" value="1"/>
</dbReference>
<feature type="non-terminal residue" evidence="2">
    <location>
        <position position="333"/>
    </location>
</feature>
<dbReference type="Proteomes" id="UP000184388">
    <property type="component" value="Unassembled WGS sequence"/>
</dbReference>
<accession>A0A9X8N9Y8</accession>
<organism evidence="2 3">
    <name type="scientific">Streptomyces yunnanensis</name>
    <dbReference type="NCBI Taxonomy" id="156453"/>
    <lineage>
        <taxon>Bacteria</taxon>
        <taxon>Bacillati</taxon>
        <taxon>Actinomycetota</taxon>
        <taxon>Actinomycetes</taxon>
        <taxon>Kitasatosporales</taxon>
        <taxon>Streptomycetaceae</taxon>
        <taxon>Streptomyces</taxon>
    </lineage>
</organism>